<dbReference type="WBParaSite" id="PSAMB.scaffold125size75095.g2400.t1">
    <property type="protein sequence ID" value="PSAMB.scaffold125size75095.g2400.t1"/>
    <property type="gene ID" value="PSAMB.scaffold125size75095.g2400"/>
</dbReference>
<evidence type="ECO:0000313" key="1">
    <source>
        <dbReference type="Proteomes" id="UP000887566"/>
    </source>
</evidence>
<dbReference type="Proteomes" id="UP000887566">
    <property type="component" value="Unplaced"/>
</dbReference>
<name>A0A914UU01_9BILA</name>
<accession>A0A914UU01</accession>
<proteinExistence type="predicted"/>
<evidence type="ECO:0000313" key="2">
    <source>
        <dbReference type="WBParaSite" id="PSAMB.scaffold125size75095.g2400.t1"/>
    </source>
</evidence>
<sequence length="285" mass="30487">MRSAFVFESSGTQLTWELVIGADCLGRQCSWRQEVDTRAVGRGWRRFAINQMGDRGVAEIAATTRTECGVDAGQGSRRPQRCLRRRGGGRAHGRSNEAGSENCCLSTAAAESGVADDRLSLTPVGPVRPKAFADYSRSLLSTPTTSNTLCLKDSLFLVGCAIAVVCGGAPIDSRRYPRGSSSSRLSRFSFASLSVASLVVSSPRPCFMCGAVPFSNGRFQLRPSIVAATSPPLLSLSRPASQLPPAAVAVIFCVRSAGHRFGRCYQRGAPLCVRLSRAALLRKRL</sequence>
<keyword evidence="1" id="KW-1185">Reference proteome</keyword>
<dbReference type="AlphaFoldDB" id="A0A914UU01"/>
<protein>
    <submittedName>
        <fullName evidence="2">Uncharacterized protein</fullName>
    </submittedName>
</protein>
<organism evidence="1 2">
    <name type="scientific">Plectus sambesii</name>
    <dbReference type="NCBI Taxonomy" id="2011161"/>
    <lineage>
        <taxon>Eukaryota</taxon>
        <taxon>Metazoa</taxon>
        <taxon>Ecdysozoa</taxon>
        <taxon>Nematoda</taxon>
        <taxon>Chromadorea</taxon>
        <taxon>Plectida</taxon>
        <taxon>Plectina</taxon>
        <taxon>Plectoidea</taxon>
        <taxon>Plectidae</taxon>
        <taxon>Plectus</taxon>
    </lineage>
</organism>
<reference evidence="2" key="1">
    <citation type="submission" date="2022-11" db="UniProtKB">
        <authorList>
            <consortium name="WormBaseParasite"/>
        </authorList>
    </citation>
    <scope>IDENTIFICATION</scope>
</reference>